<evidence type="ECO:0000259" key="1">
    <source>
        <dbReference type="Pfam" id="PF10551"/>
    </source>
</evidence>
<proteinExistence type="predicted"/>
<protein>
    <submittedName>
        <fullName evidence="2">RING-type domain-containing protein</fullName>
    </submittedName>
</protein>
<evidence type="ECO:0000313" key="3">
    <source>
        <dbReference type="Proteomes" id="UP000478052"/>
    </source>
</evidence>
<dbReference type="EMBL" id="VUJU01014802">
    <property type="protein sequence ID" value="KAF0700434.1"/>
    <property type="molecule type" value="Genomic_DNA"/>
</dbReference>
<accession>A0A6G0VLT9</accession>
<dbReference type="AlphaFoldDB" id="A0A6G0VLT9"/>
<name>A0A6G0VLT9_APHCR</name>
<organism evidence="2 3">
    <name type="scientific">Aphis craccivora</name>
    <name type="common">Cowpea aphid</name>
    <dbReference type="NCBI Taxonomy" id="307492"/>
    <lineage>
        <taxon>Eukaryota</taxon>
        <taxon>Metazoa</taxon>
        <taxon>Ecdysozoa</taxon>
        <taxon>Arthropoda</taxon>
        <taxon>Hexapoda</taxon>
        <taxon>Insecta</taxon>
        <taxon>Pterygota</taxon>
        <taxon>Neoptera</taxon>
        <taxon>Paraneoptera</taxon>
        <taxon>Hemiptera</taxon>
        <taxon>Sternorrhyncha</taxon>
        <taxon>Aphidomorpha</taxon>
        <taxon>Aphidoidea</taxon>
        <taxon>Aphididae</taxon>
        <taxon>Aphidini</taxon>
        <taxon>Aphis</taxon>
        <taxon>Aphis</taxon>
    </lineage>
</organism>
<reference evidence="2 3" key="1">
    <citation type="submission" date="2019-08" db="EMBL/GenBank/DDBJ databases">
        <title>Whole genome of Aphis craccivora.</title>
        <authorList>
            <person name="Voronova N.V."/>
            <person name="Shulinski R.S."/>
            <person name="Bandarenka Y.V."/>
            <person name="Zhorov D.G."/>
            <person name="Warner D."/>
        </authorList>
    </citation>
    <scope>NUCLEOTIDE SEQUENCE [LARGE SCALE GENOMIC DNA]</scope>
    <source>
        <strain evidence="2">180601</strain>
        <tissue evidence="2">Whole Body</tissue>
    </source>
</reference>
<feature type="domain" description="MULE transposase" evidence="1">
    <location>
        <begin position="7"/>
        <end position="106"/>
    </location>
</feature>
<dbReference type="InterPro" id="IPR018289">
    <property type="entry name" value="MULE_transposase_dom"/>
</dbReference>
<keyword evidence="3" id="KW-1185">Reference proteome</keyword>
<gene>
    <name evidence="2" type="ORF">FWK35_00032397</name>
</gene>
<evidence type="ECO:0000313" key="2">
    <source>
        <dbReference type="EMBL" id="KAF0700434.1"/>
    </source>
</evidence>
<dbReference type="OrthoDB" id="6627652at2759"/>
<dbReference type="Proteomes" id="UP000478052">
    <property type="component" value="Unassembled WGS sequence"/>
</dbReference>
<comment type="caution">
    <text evidence="2">The sequence shown here is derived from an EMBL/GenBank/DDBJ whole genome shotgun (WGS) entry which is preliminary data.</text>
</comment>
<dbReference type="Pfam" id="PF10551">
    <property type="entry name" value="MULE"/>
    <property type="match status" value="1"/>
</dbReference>
<sequence>MRRSSVIAIDGTFGVLPRTPGDMEQLVTIHIFLDNVSIPVVYAILNQRTELAYSRLWQFLRNDLPFDLLNWQGIQVITDYETALRNATRRVLPESQLIGCWFHFNQCIVRFIQTHDLMILVRNNQHIATIISMFMALPHLPPERLQEYPENFYILGGFLEVQRLARDMNVAESIHSLFHYFQNYWMNTVGPHGFSVYGVNVRTNYIDSFHSTIETTIGRHPPLWTFYDRLRLVERRVRRETQQIINGHQ</sequence>
<feature type="non-terminal residue" evidence="2">
    <location>
        <position position="249"/>
    </location>
</feature>